<comment type="subcellular location">
    <subcellularLocation>
        <location evidence="1">Cell outer membrane</location>
        <topology evidence="1">Multi-pass membrane protein</topology>
    </subcellularLocation>
</comment>
<feature type="domain" description="TonB-dependent receptor plug" evidence="2">
    <location>
        <begin position="50"/>
        <end position="122"/>
    </location>
</feature>
<keyword evidence="4" id="KW-1185">Reference proteome</keyword>
<keyword evidence="1" id="KW-0813">Transport</keyword>
<keyword evidence="1" id="KW-0998">Cell outer membrane</keyword>
<keyword evidence="1" id="KW-0812">Transmembrane</keyword>
<proteinExistence type="inferred from homology"/>
<keyword evidence="1" id="KW-0472">Membrane</keyword>
<evidence type="ECO:0000313" key="3">
    <source>
        <dbReference type="EMBL" id="MER2996906.1"/>
    </source>
</evidence>
<evidence type="ECO:0000259" key="2">
    <source>
        <dbReference type="Pfam" id="PF07715"/>
    </source>
</evidence>
<keyword evidence="3" id="KW-0675">Receptor</keyword>
<evidence type="ECO:0000256" key="1">
    <source>
        <dbReference type="PROSITE-ProRule" id="PRU01360"/>
    </source>
</evidence>
<dbReference type="InterPro" id="IPR037066">
    <property type="entry name" value="Plug_dom_sf"/>
</dbReference>
<dbReference type="InterPro" id="IPR012910">
    <property type="entry name" value="Plug_dom"/>
</dbReference>
<dbReference type="EMBL" id="JBEOKT010000004">
    <property type="protein sequence ID" value="MER2996906.1"/>
    <property type="molecule type" value="Genomic_DNA"/>
</dbReference>
<dbReference type="PROSITE" id="PS52016">
    <property type="entry name" value="TONB_DEPENDENT_REC_3"/>
    <property type="match status" value="1"/>
</dbReference>
<dbReference type="Gene3D" id="2.170.130.10">
    <property type="entry name" value="TonB-dependent receptor, plug domain"/>
    <property type="match status" value="1"/>
</dbReference>
<evidence type="ECO:0000313" key="4">
    <source>
        <dbReference type="Proteomes" id="UP001476807"/>
    </source>
</evidence>
<name>A0ABV1RR96_9BACT</name>
<dbReference type="SUPFAM" id="SSF56935">
    <property type="entry name" value="Porins"/>
    <property type="match status" value="1"/>
</dbReference>
<keyword evidence="1" id="KW-1134">Transmembrane beta strand</keyword>
<dbReference type="Proteomes" id="UP001476807">
    <property type="component" value="Unassembled WGS sequence"/>
</dbReference>
<gene>
    <name evidence="3" type="ORF">ABS362_05075</name>
</gene>
<protein>
    <submittedName>
        <fullName evidence="3">TonB-dependent receptor plug domain-containing protein</fullName>
    </submittedName>
</protein>
<accession>A0ABV1RR96</accession>
<sequence length="138" mass="15187">MIKVILPLILSVFFSNIALGQNFSLSVAVDSIIANELKHTYSLNKKYIEESLRNSAKQNTGLNVTNIRHNGNSNSDPLIVLDGVIVNKAQLVNLKLDDVKSIKTINDTTAVQLYGVRAVSGVINIKSKLSKRKVKKKL</sequence>
<dbReference type="Pfam" id="PF07715">
    <property type="entry name" value="Plug"/>
    <property type="match status" value="1"/>
</dbReference>
<comment type="caution">
    <text evidence="3">The sequence shown here is derived from an EMBL/GenBank/DDBJ whole genome shotgun (WGS) entry which is preliminary data.</text>
</comment>
<comment type="similarity">
    <text evidence="1">Belongs to the TonB-dependent receptor family.</text>
</comment>
<dbReference type="RefSeq" id="WP_350411243.1">
    <property type="nucleotide sequence ID" value="NZ_JBEOKT010000004.1"/>
</dbReference>
<organism evidence="3 4">
    <name type="scientific">Pontibacter populi</name>
    <dbReference type="NCBI Taxonomy" id="890055"/>
    <lineage>
        <taxon>Bacteria</taxon>
        <taxon>Pseudomonadati</taxon>
        <taxon>Bacteroidota</taxon>
        <taxon>Cytophagia</taxon>
        <taxon>Cytophagales</taxon>
        <taxon>Hymenobacteraceae</taxon>
        <taxon>Pontibacter</taxon>
    </lineage>
</organism>
<reference evidence="3 4" key="1">
    <citation type="submission" date="2024-06" db="EMBL/GenBank/DDBJ databases">
        <title>Pontibacter populi HYL7-15.</title>
        <authorList>
            <person name="Kim M.K."/>
        </authorList>
    </citation>
    <scope>NUCLEOTIDE SEQUENCE [LARGE SCALE GENOMIC DNA]</scope>
    <source>
        <strain evidence="3 4">HYL7-15</strain>
    </source>
</reference>
<dbReference type="InterPro" id="IPR039426">
    <property type="entry name" value="TonB-dep_rcpt-like"/>
</dbReference>